<reference evidence="1 2" key="1">
    <citation type="journal article" date="2021" name="ISME J.">
        <title>Genomic evolution of the class Acidithiobacillia: deep-branching Proteobacteria living in extreme acidic conditions.</title>
        <authorList>
            <person name="Moya-Beltran A."/>
            <person name="Beard S."/>
            <person name="Rojas-Villalobos C."/>
            <person name="Issotta F."/>
            <person name="Gallardo Y."/>
            <person name="Ulloa R."/>
            <person name="Giaveno A."/>
            <person name="Degli Esposti M."/>
            <person name="Johnson D.B."/>
            <person name="Quatrini R."/>
        </authorList>
    </citation>
    <scope>NUCLEOTIDE SEQUENCE [LARGE SCALE GENOMIC DNA]</scope>
    <source>
        <strain evidence="1 2">CF3</strain>
    </source>
</reference>
<accession>A0ACD5IGD9</accession>
<name>A0ACD5IGD9_9PROT</name>
<evidence type="ECO:0000313" key="1">
    <source>
        <dbReference type="EMBL" id="XRP71754.1"/>
    </source>
</evidence>
<keyword evidence="2" id="KW-1185">Reference proteome</keyword>
<sequence length="114" mass="11904">MGAIISGFAAWLMSMLALLVAWGARYFLARLILSLGLGVMTITGITAGLSALESLIESSLTGTSSTMTWISSILGLMGFDSFVNIIFAAYLAKLSLKGLQQGGSISSFFIKGQG</sequence>
<protein>
    <submittedName>
        <fullName evidence="1">DUF2523 family protein</fullName>
    </submittedName>
</protein>
<organism evidence="1 2">
    <name type="scientific">Acidithiobacillus ferruginosus</name>
    <dbReference type="NCBI Taxonomy" id="3063951"/>
    <lineage>
        <taxon>Bacteria</taxon>
        <taxon>Pseudomonadati</taxon>
        <taxon>Pseudomonadota</taxon>
        <taxon>Acidithiobacillia</taxon>
        <taxon>Acidithiobacillales</taxon>
        <taxon>Acidithiobacillaceae</taxon>
        <taxon>Acidithiobacillus</taxon>
    </lineage>
</organism>
<dbReference type="Proteomes" id="UP001196097">
    <property type="component" value="Chromosome"/>
</dbReference>
<dbReference type="EMBL" id="CP130946">
    <property type="protein sequence ID" value="XRP71754.1"/>
    <property type="molecule type" value="Genomic_DNA"/>
</dbReference>
<evidence type="ECO:0000313" key="2">
    <source>
        <dbReference type="Proteomes" id="UP001196097"/>
    </source>
</evidence>
<proteinExistence type="predicted"/>
<gene>
    <name evidence="1" type="ORF">HF292_007980</name>
</gene>